<dbReference type="Proteomes" id="UP000663870">
    <property type="component" value="Unassembled WGS sequence"/>
</dbReference>
<dbReference type="AlphaFoldDB" id="A0A814QWT4"/>
<keyword evidence="1" id="KW-0472">Membrane</keyword>
<dbReference type="Gene3D" id="3.50.4.10">
    <property type="entry name" value="Hepatocyte Growth Factor"/>
    <property type="match status" value="1"/>
</dbReference>
<name>A0A814QWT4_9BILA</name>
<evidence type="ECO:0000259" key="2">
    <source>
        <dbReference type="PROSITE" id="PS50948"/>
    </source>
</evidence>
<organism evidence="3 4">
    <name type="scientific">Rotaria sordida</name>
    <dbReference type="NCBI Taxonomy" id="392033"/>
    <lineage>
        <taxon>Eukaryota</taxon>
        <taxon>Metazoa</taxon>
        <taxon>Spiralia</taxon>
        <taxon>Gnathifera</taxon>
        <taxon>Rotifera</taxon>
        <taxon>Eurotatoria</taxon>
        <taxon>Bdelloidea</taxon>
        <taxon>Philodinida</taxon>
        <taxon>Philodinidae</taxon>
        <taxon>Rotaria</taxon>
    </lineage>
</organism>
<proteinExistence type="predicted"/>
<reference evidence="3" key="1">
    <citation type="submission" date="2021-02" db="EMBL/GenBank/DDBJ databases">
        <authorList>
            <person name="Nowell W R."/>
        </authorList>
    </citation>
    <scope>NUCLEOTIDE SEQUENCE</scope>
</reference>
<dbReference type="InterPro" id="IPR003609">
    <property type="entry name" value="Pan_app"/>
</dbReference>
<keyword evidence="4" id="KW-1185">Reference proteome</keyword>
<feature type="transmembrane region" description="Helical" evidence="1">
    <location>
        <begin position="65"/>
        <end position="88"/>
    </location>
</feature>
<protein>
    <recommendedName>
        <fullName evidence="2">Apple domain-containing protein</fullName>
    </recommendedName>
</protein>
<feature type="domain" description="Apple" evidence="2">
    <location>
        <begin position="102"/>
        <end position="173"/>
    </location>
</feature>
<accession>A0A814QWT4</accession>
<gene>
    <name evidence="3" type="ORF">JXQ802_LOCUS20397</name>
</gene>
<keyword evidence="1" id="KW-1133">Transmembrane helix</keyword>
<evidence type="ECO:0000256" key="1">
    <source>
        <dbReference type="SAM" id="Phobius"/>
    </source>
</evidence>
<dbReference type="PROSITE" id="PS50948">
    <property type="entry name" value="PAN"/>
    <property type="match status" value="1"/>
</dbReference>
<evidence type="ECO:0000313" key="4">
    <source>
        <dbReference type="Proteomes" id="UP000663870"/>
    </source>
</evidence>
<comment type="caution">
    <text evidence="3">The sequence shown here is derived from an EMBL/GenBank/DDBJ whole genome shotgun (WGS) entry which is preliminary data.</text>
</comment>
<sequence>MTKVEEHSLPYICPSAVTFHSQIDDNDLKSKSFWNPDWTIQQEISITIDKTVDNTGKIFSIKLQILIGFLIIILFIFSIILPLMILTIDPYWPPSIKKLYSCENLIIIENVYLIGIDLISNKSMTWSKCCLSCVNILVCRGFTYDIDSSICYLKTNPIYKRTFHKKYQSAIYP</sequence>
<keyword evidence="1" id="KW-0812">Transmembrane</keyword>
<dbReference type="SUPFAM" id="SSF57414">
    <property type="entry name" value="Hairpin loop containing domain-like"/>
    <property type="match status" value="1"/>
</dbReference>
<dbReference type="EMBL" id="CAJNOL010000582">
    <property type="protein sequence ID" value="CAF1124801.1"/>
    <property type="molecule type" value="Genomic_DNA"/>
</dbReference>
<evidence type="ECO:0000313" key="3">
    <source>
        <dbReference type="EMBL" id="CAF1124801.1"/>
    </source>
</evidence>